<evidence type="ECO:0000313" key="1">
    <source>
        <dbReference type="EMBL" id="MPC75901.1"/>
    </source>
</evidence>
<dbReference type="Proteomes" id="UP000324222">
    <property type="component" value="Unassembled WGS sequence"/>
</dbReference>
<evidence type="ECO:0000313" key="2">
    <source>
        <dbReference type="Proteomes" id="UP000324222"/>
    </source>
</evidence>
<keyword evidence="2" id="KW-1185">Reference proteome</keyword>
<sequence>MTRDKRKTRVQFQEEKEKQLSFFSVPRVPRASETSMNFSSSSSSFIFFRSSSSSSFFYL</sequence>
<protein>
    <submittedName>
        <fullName evidence="1">Uncharacterized protein</fullName>
    </submittedName>
</protein>
<dbReference type="EMBL" id="VSRR010042118">
    <property type="protein sequence ID" value="MPC75901.1"/>
    <property type="molecule type" value="Genomic_DNA"/>
</dbReference>
<proteinExistence type="predicted"/>
<reference evidence="1 2" key="1">
    <citation type="submission" date="2019-05" db="EMBL/GenBank/DDBJ databases">
        <title>Another draft genome of Portunus trituberculatus and its Hox gene families provides insights of decapod evolution.</title>
        <authorList>
            <person name="Jeong J.-H."/>
            <person name="Song I."/>
            <person name="Kim S."/>
            <person name="Choi T."/>
            <person name="Kim D."/>
            <person name="Ryu S."/>
            <person name="Kim W."/>
        </authorList>
    </citation>
    <scope>NUCLEOTIDE SEQUENCE [LARGE SCALE GENOMIC DNA]</scope>
    <source>
        <tissue evidence="1">Muscle</tissue>
    </source>
</reference>
<name>A0A5B7HSB9_PORTR</name>
<accession>A0A5B7HSB9</accession>
<comment type="caution">
    <text evidence="1">The sequence shown here is derived from an EMBL/GenBank/DDBJ whole genome shotgun (WGS) entry which is preliminary data.</text>
</comment>
<gene>
    <name evidence="1" type="ORF">E2C01_070300</name>
</gene>
<dbReference type="AlphaFoldDB" id="A0A5B7HSB9"/>
<organism evidence="1 2">
    <name type="scientific">Portunus trituberculatus</name>
    <name type="common">Swimming crab</name>
    <name type="synonym">Neptunus trituberculatus</name>
    <dbReference type="NCBI Taxonomy" id="210409"/>
    <lineage>
        <taxon>Eukaryota</taxon>
        <taxon>Metazoa</taxon>
        <taxon>Ecdysozoa</taxon>
        <taxon>Arthropoda</taxon>
        <taxon>Crustacea</taxon>
        <taxon>Multicrustacea</taxon>
        <taxon>Malacostraca</taxon>
        <taxon>Eumalacostraca</taxon>
        <taxon>Eucarida</taxon>
        <taxon>Decapoda</taxon>
        <taxon>Pleocyemata</taxon>
        <taxon>Brachyura</taxon>
        <taxon>Eubrachyura</taxon>
        <taxon>Portunoidea</taxon>
        <taxon>Portunidae</taxon>
        <taxon>Portuninae</taxon>
        <taxon>Portunus</taxon>
    </lineage>
</organism>